<comment type="caution">
    <text evidence="1">The sequence shown here is derived from an EMBL/GenBank/DDBJ whole genome shotgun (WGS) entry which is preliminary data.</text>
</comment>
<dbReference type="EMBL" id="JAAVJC010000231">
    <property type="protein sequence ID" value="NJQ17048.1"/>
    <property type="molecule type" value="Genomic_DNA"/>
</dbReference>
<keyword evidence="2" id="KW-1185">Reference proteome</keyword>
<evidence type="ECO:0008006" key="3">
    <source>
        <dbReference type="Google" id="ProtNLM"/>
    </source>
</evidence>
<dbReference type="RefSeq" id="WP_168089740.1">
    <property type="nucleotide sequence ID" value="NZ_BHZH01000216.1"/>
</dbReference>
<accession>A0ABX1CD73</accession>
<name>A0ABX1CD73_9ACTN</name>
<dbReference type="Proteomes" id="UP000727056">
    <property type="component" value="Unassembled WGS sequence"/>
</dbReference>
<organism evidence="1 2">
    <name type="scientific">Streptomyces bohaiensis</name>
    <dbReference type="NCBI Taxonomy" id="1431344"/>
    <lineage>
        <taxon>Bacteria</taxon>
        <taxon>Bacillati</taxon>
        <taxon>Actinomycetota</taxon>
        <taxon>Actinomycetes</taxon>
        <taxon>Kitasatosporales</taxon>
        <taxon>Streptomycetaceae</taxon>
        <taxon>Streptomyces</taxon>
    </lineage>
</organism>
<sequence>MLLVILLIFAIPTAVFVIWLVGSFVLDFVREYRNPTSDTDPDDGTVDDEDTAATAEDEGYVMSDQVAALGLLPPDRQNTKTSRAEQPEVVFAVEAARSGAWRPAAELMEKTGDDWERRSALAFQLGEVAAVDDTWLREWDAERPDSADAAVVAGRGAVIRAWKFRGAKLASHTTDEQFRDFHQVLVRARGINGRAAELNPADPTPYICEIWIGLGLGYPHEVMHALWEEITARAPHHYEAHFSALQYWSAKWRGSHELAMGFATRAANNAPPGSLLSAMPLLAHYEYALNTGAPDSEDCTPEMVKRVDAALLDVAAADPDGPRTAEVRHLLAAFLTMQERDEAALEQFRLVDGYVGAVPWRYSSDPAAEFCRVRDTAVERAHAKA</sequence>
<gene>
    <name evidence="1" type="ORF">HCN52_19425</name>
</gene>
<proteinExistence type="predicted"/>
<evidence type="ECO:0000313" key="1">
    <source>
        <dbReference type="EMBL" id="NJQ17048.1"/>
    </source>
</evidence>
<evidence type="ECO:0000313" key="2">
    <source>
        <dbReference type="Proteomes" id="UP000727056"/>
    </source>
</evidence>
<reference evidence="1 2" key="1">
    <citation type="submission" date="2020-03" db="EMBL/GenBank/DDBJ databases">
        <title>Draft genome of Streptomyces sp. ventii, isolated from the Axial Seamount in the Pacific Ocean, and resequencing of the two type strains Streptomyces lonarensis strain NCL 716 and Streptomyces bohaiensis strain 11A07.</title>
        <authorList>
            <person name="Loughran R.M."/>
            <person name="Pfannmuller K.M."/>
            <person name="Wasson B.J."/>
            <person name="Deadmond M.C."/>
            <person name="Paddock B.E."/>
            <person name="Koyack M.J."/>
            <person name="Gallegos D.A."/>
            <person name="Mitchell E.A."/>
            <person name="Ushijima B."/>
            <person name="Saw J.H."/>
            <person name="Mcphail K.L."/>
            <person name="Videau P."/>
        </authorList>
    </citation>
    <scope>NUCLEOTIDE SEQUENCE [LARGE SCALE GENOMIC DNA]</scope>
    <source>
        <strain evidence="1 2">11A07</strain>
    </source>
</reference>
<protein>
    <recommendedName>
        <fullName evidence="3">DUF4034 domain-containing protein</fullName>
    </recommendedName>
</protein>